<feature type="binding site" evidence="12">
    <location>
        <position position="8"/>
    </location>
    <ligand>
        <name>Zn(2+)</name>
        <dbReference type="ChEBI" id="CHEBI:29105"/>
    </ligand>
</feature>
<comment type="caution">
    <text evidence="15">The sequence shown here is derived from an EMBL/GenBank/DDBJ whole genome shotgun (WGS) entry which is preliminary data.</text>
</comment>
<keyword evidence="4" id="KW-0677">Repeat</keyword>
<reference evidence="15 16" key="1">
    <citation type="journal article" date="2015" name="Nat. Commun.">
        <title>Lucilia cuprina genome unlocks parasitic fly biology to underpin future interventions.</title>
        <authorList>
            <person name="Anstead C.A."/>
            <person name="Korhonen P.K."/>
            <person name="Young N.D."/>
            <person name="Hall R.S."/>
            <person name="Jex A.R."/>
            <person name="Murali S.C."/>
            <person name="Hughes D.S."/>
            <person name="Lee S.F."/>
            <person name="Perry T."/>
            <person name="Stroehlein A.J."/>
            <person name="Ansell B.R."/>
            <person name="Breugelmans B."/>
            <person name="Hofmann A."/>
            <person name="Qu J."/>
            <person name="Dugan S."/>
            <person name="Lee S.L."/>
            <person name="Chao H."/>
            <person name="Dinh H."/>
            <person name="Han Y."/>
            <person name="Doddapaneni H.V."/>
            <person name="Worley K.C."/>
            <person name="Muzny D.M."/>
            <person name="Ioannidis P."/>
            <person name="Waterhouse R.M."/>
            <person name="Zdobnov E.M."/>
            <person name="James P.J."/>
            <person name="Bagnall N.H."/>
            <person name="Kotze A.C."/>
            <person name="Gibbs R.A."/>
            <person name="Richards S."/>
            <person name="Batterham P."/>
            <person name="Gasser R.B."/>
        </authorList>
    </citation>
    <scope>NUCLEOTIDE SEQUENCE [LARGE SCALE GENOMIC DNA]</scope>
    <source>
        <strain evidence="15 16">LS</strain>
        <tissue evidence="15">Full body</tissue>
    </source>
</reference>
<feature type="domain" description="C2H2-type" evidence="13">
    <location>
        <begin position="387"/>
        <end position="416"/>
    </location>
</feature>
<keyword evidence="5 11" id="KW-0863">Zinc-finger</keyword>
<dbReference type="PROSITE" id="PS51915">
    <property type="entry name" value="ZAD"/>
    <property type="match status" value="1"/>
</dbReference>
<dbReference type="Pfam" id="PF07776">
    <property type="entry name" value="zf-AD"/>
    <property type="match status" value="1"/>
</dbReference>
<keyword evidence="8" id="KW-0238">DNA-binding</keyword>
<feature type="domain" description="C2H2-type" evidence="13">
    <location>
        <begin position="331"/>
        <end position="358"/>
    </location>
</feature>
<gene>
    <name evidence="15" type="ORF">FF38_04025</name>
</gene>
<dbReference type="OMA" id="NFIYKCA"/>
<evidence type="ECO:0000259" key="13">
    <source>
        <dbReference type="PROSITE" id="PS50157"/>
    </source>
</evidence>
<dbReference type="FunFam" id="3.30.160.60:FF:000624">
    <property type="entry name" value="zinc finger protein 697"/>
    <property type="match status" value="1"/>
</dbReference>
<protein>
    <submittedName>
        <fullName evidence="15">Uncharacterized protein</fullName>
    </submittedName>
</protein>
<keyword evidence="16" id="KW-1185">Reference proteome</keyword>
<comment type="similarity">
    <text evidence="2">Belongs to the krueppel C2H2-type zinc-finger protein family.</text>
</comment>
<evidence type="ECO:0000256" key="2">
    <source>
        <dbReference type="ARBA" id="ARBA00006991"/>
    </source>
</evidence>
<evidence type="ECO:0000256" key="11">
    <source>
        <dbReference type="PROSITE-ProRule" id="PRU00042"/>
    </source>
</evidence>
<feature type="domain" description="ZAD" evidence="14">
    <location>
        <begin position="6"/>
        <end position="84"/>
    </location>
</feature>
<dbReference type="GO" id="GO:0005634">
    <property type="term" value="C:nucleus"/>
    <property type="evidence" value="ECO:0007669"/>
    <property type="project" value="UniProtKB-SubCell"/>
</dbReference>
<feature type="binding site" evidence="12">
    <location>
        <position position="60"/>
    </location>
    <ligand>
        <name>Zn(2+)</name>
        <dbReference type="ChEBI" id="CHEBI:29105"/>
    </ligand>
</feature>
<feature type="domain" description="C2H2-type" evidence="13">
    <location>
        <begin position="229"/>
        <end position="257"/>
    </location>
</feature>
<dbReference type="Proteomes" id="UP000037069">
    <property type="component" value="Unassembled WGS sequence"/>
</dbReference>
<dbReference type="SMART" id="SM00868">
    <property type="entry name" value="zf-AD"/>
    <property type="match status" value="1"/>
</dbReference>
<dbReference type="SUPFAM" id="SSF57667">
    <property type="entry name" value="beta-beta-alpha zinc fingers"/>
    <property type="match status" value="4"/>
</dbReference>
<dbReference type="InterPro" id="IPR036236">
    <property type="entry name" value="Znf_C2H2_sf"/>
</dbReference>
<keyword evidence="3 12" id="KW-0479">Metal-binding</keyword>
<name>A0A0L0BRB1_LUCCU</name>
<evidence type="ECO:0000313" key="16">
    <source>
        <dbReference type="Proteomes" id="UP000037069"/>
    </source>
</evidence>
<keyword evidence="10" id="KW-0539">Nucleus</keyword>
<dbReference type="GO" id="GO:0000978">
    <property type="term" value="F:RNA polymerase II cis-regulatory region sequence-specific DNA binding"/>
    <property type="evidence" value="ECO:0007669"/>
    <property type="project" value="TreeGrafter"/>
</dbReference>
<evidence type="ECO:0000256" key="10">
    <source>
        <dbReference type="ARBA" id="ARBA00023242"/>
    </source>
</evidence>
<dbReference type="FunFam" id="3.30.160.60:FF:000446">
    <property type="entry name" value="Zinc finger protein"/>
    <property type="match status" value="1"/>
</dbReference>
<keyword evidence="6 12" id="KW-0862">Zinc</keyword>
<dbReference type="Pfam" id="PF13912">
    <property type="entry name" value="zf-C2H2_6"/>
    <property type="match status" value="1"/>
</dbReference>
<evidence type="ECO:0000256" key="5">
    <source>
        <dbReference type="ARBA" id="ARBA00022771"/>
    </source>
</evidence>
<dbReference type="Pfam" id="PF00096">
    <property type="entry name" value="zf-C2H2"/>
    <property type="match status" value="6"/>
</dbReference>
<dbReference type="FunFam" id="3.30.160.60:FF:001530">
    <property type="entry name" value="Zinc finger protein 268"/>
    <property type="match status" value="1"/>
</dbReference>
<feature type="domain" description="C2H2-type" evidence="13">
    <location>
        <begin position="359"/>
        <end position="386"/>
    </location>
</feature>
<dbReference type="OrthoDB" id="8117402at2759"/>
<evidence type="ECO:0000256" key="4">
    <source>
        <dbReference type="ARBA" id="ARBA00022737"/>
    </source>
</evidence>
<feature type="binding site" evidence="12">
    <location>
        <position position="57"/>
    </location>
    <ligand>
        <name>Zn(2+)</name>
        <dbReference type="ChEBI" id="CHEBI:29105"/>
    </ligand>
</feature>
<evidence type="ECO:0000313" key="15">
    <source>
        <dbReference type="EMBL" id="KNC21764.1"/>
    </source>
</evidence>
<dbReference type="PROSITE" id="PS50157">
    <property type="entry name" value="ZINC_FINGER_C2H2_2"/>
    <property type="match status" value="7"/>
</dbReference>
<accession>A0A0L0BRB1</accession>
<dbReference type="FunFam" id="3.30.160.60:FF:001480">
    <property type="entry name" value="Si:cabz01071911.3"/>
    <property type="match status" value="1"/>
</dbReference>
<evidence type="ECO:0000256" key="3">
    <source>
        <dbReference type="ARBA" id="ARBA00022723"/>
    </source>
</evidence>
<dbReference type="GO" id="GO:0008270">
    <property type="term" value="F:zinc ion binding"/>
    <property type="evidence" value="ECO:0007669"/>
    <property type="project" value="UniProtKB-UniRule"/>
</dbReference>
<dbReference type="InterPro" id="IPR013087">
    <property type="entry name" value="Znf_C2H2_type"/>
</dbReference>
<dbReference type="InterPro" id="IPR012934">
    <property type="entry name" value="Znf_AD"/>
</dbReference>
<dbReference type="PANTHER" id="PTHR24390">
    <property type="entry name" value="ZINC FINGER PROTEIN"/>
    <property type="match status" value="1"/>
</dbReference>
<dbReference type="PANTHER" id="PTHR24390:SF229">
    <property type="entry name" value="ZINC FINGER PROTEIN XFIN"/>
    <property type="match status" value="1"/>
</dbReference>
<feature type="binding site" evidence="12">
    <location>
        <position position="11"/>
    </location>
    <ligand>
        <name>Zn(2+)</name>
        <dbReference type="ChEBI" id="CHEBI:29105"/>
    </ligand>
</feature>
<organism evidence="15 16">
    <name type="scientific">Lucilia cuprina</name>
    <name type="common">Green bottle fly</name>
    <name type="synonym">Australian sheep blowfly</name>
    <dbReference type="NCBI Taxonomy" id="7375"/>
    <lineage>
        <taxon>Eukaryota</taxon>
        <taxon>Metazoa</taxon>
        <taxon>Ecdysozoa</taxon>
        <taxon>Arthropoda</taxon>
        <taxon>Hexapoda</taxon>
        <taxon>Insecta</taxon>
        <taxon>Pterygota</taxon>
        <taxon>Neoptera</taxon>
        <taxon>Endopterygota</taxon>
        <taxon>Diptera</taxon>
        <taxon>Brachycera</taxon>
        <taxon>Muscomorpha</taxon>
        <taxon>Oestroidea</taxon>
        <taxon>Calliphoridae</taxon>
        <taxon>Luciliinae</taxon>
        <taxon>Lucilia</taxon>
    </lineage>
</organism>
<keyword evidence="7" id="KW-0805">Transcription regulation</keyword>
<evidence type="ECO:0000256" key="8">
    <source>
        <dbReference type="ARBA" id="ARBA00023125"/>
    </source>
</evidence>
<dbReference type="Gene3D" id="3.40.1800.20">
    <property type="match status" value="1"/>
</dbReference>
<evidence type="ECO:0000256" key="7">
    <source>
        <dbReference type="ARBA" id="ARBA00023015"/>
    </source>
</evidence>
<evidence type="ECO:0000256" key="12">
    <source>
        <dbReference type="PROSITE-ProRule" id="PRU01263"/>
    </source>
</evidence>
<feature type="domain" description="C2H2-type" evidence="13">
    <location>
        <begin position="276"/>
        <end position="302"/>
    </location>
</feature>
<evidence type="ECO:0000259" key="14">
    <source>
        <dbReference type="PROSITE" id="PS51915"/>
    </source>
</evidence>
<evidence type="ECO:0000256" key="1">
    <source>
        <dbReference type="ARBA" id="ARBA00004123"/>
    </source>
</evidence>
<dbReference type="AlphaFoldDB" id="A0A0L0BRB1"/>
<dbReference type="Gene3D" id="3.30.160.60">
    <property type="entry name" value="Classic Zinc Finger"/>
    <property type="match status" value="6"/>
</dbReference>
<sequence length="456" mass="52982">MESLRYSCRVCLEYNSESNSIFDEVEYEEYIKLANIFEKVTNVEVVEYDEEKPCRLCQECTERLLHAYEFICSVERAEISIENYLKGDNNQSVEELEPEDEDIKIDATDIDIQDVEILDEEFQTDHEQRVTDIEVLSTEEVSAESVVDIFDSNTVPVSPNETKQVEDAVGSRLSKRLSSSHYKCSSCQRTFAKIETLDRHIKTAHTALPPEELANISTQVHAAADDKQISCSYCPQMFKRRNNYIRHLTATHSQEVEQLGDEDKKLIKTKHNYKRGNCPYCGKNFTQASLIVHIRRHTGENPYQCDQCEKGFPRRQDLVVHQRKHTGEKPHMCTICGKSFSRANKLARHMRVHTGERPYKCTKCQRSFAQSNDLKIHMRRHTGEKPYKCSVCLEAFICGAALKTHRRQKNHHSPKDEYDDPFANWRVCKRELKTNDDKSENETNLVQLEFVQIVQE</sequence>
<evidence type="ECO:0000256" key="9">
    <source>
        <dbReference type="ARBA" id="ARBA00023163"/>
    </source>
</evidence>
<dbReference type="EMBL" id="JRES01001582">
    <property type="protein sequence ID" value="KNC21764.1"/>
    <property type="molecule type" value="Genomic_DNA"/>
</dbReference>
<comment type="subcellular location">
    <subcellularLocation>
        <location evidence="1">Nucleus</location>
    </subcellularLocation>
</comment>
<dbReference type="GO" id="GO:0003700">
    <property type="term" value="F:DNA-binding transcription factor activity"/>
    <property type="evidence" value="ECO:0007669"/>
    <property type="project" value="TreeGrafter"/>
</dbReference>
<dbReference type="GO" id="GO:0006357">
    <property type="term" value="P:regulation of transcription by RNA polymerase II"/>
    <property type="evidence" value="ECO:0007669"/>
    <property type="project" value="TreeGrafter"/>
</dbReference>
<feature type="domain" description="C2H2-type" evidence="13">
    <location>
        <begin position="303"/>
        <end position="330"/>
    </location>
</feature>
<dbReference type="SUPFAM" id="SSF57716">
    <property type="entry name" value="Glucocorticoid receptor-like (DNA-binding domain)"/>
    <property type="match status" value="1"/>
</dbReference>
<keyword evidence="9" id="KW-0804">Transcription</keyword>
<feature type="domain" description="C2H2-type" evidence="13">
    <location>
        <begin position="182"/>
        <end position="210"/>
    </location>
</feature>
<proteinExistence type="inferred from homology"/>
<dbReference type="PROSITE" id="PS00028">
    <property type="entry name" value="ZINC_FINGER_C2H2_1"/>
    <property type="match status" value="6"/>
</dbReference>
<dbReference type="SMART" id="SM00355">
    <property type="entry name" value="ZnF_C2H2"/>
    <property type="match status" value="7"/>
</dbReference>
<evidence type="ECO:0000256" key="6">
    <source>
        <dbReference type="ARBA" id="ARBA00022833"/>
    </source>
</evidence>